<dbReference type="AlphaFoldDB" id="A0A2J6QUA4"/>
<keyword evidence="3" id="KW-0238">DNA-binding</keyword>
<keyword evidence="5" id="KW-0539">Nucleus</keyword>
<accession>A0A2J6QUA4</accession>
<evidence type="ECO:0000256" key="1">
    <source>
        <dbReference type="ARBA" id="ARBA00022723"/>
    </source>
</evidence>
<dbReference type="Proteomes" id="UP000235786">
    <property type="component" value="Unassembled WGS sequence"/>
</dbReference>
<evidence type="ECO:0000256" key="6">
    <source>
        <dbReference type="SAM" id="MobiDB-lite"/>
    </source>
</evidence>
<evidence type="ECO:0000259" key="7">
    <source>
        <dbReference type="Pfam" id="PF08493"/>
    </source>
</evidence>
<keyword evidence="1" id="KW-0479">Metal-binding</keyword>
<sequence>MLDMTFSDFSAEAQDSLPSFFPELQDLDAIPQSSVLDGSTEQPMEGRICLSEGMCCFARASKTLKSLHIPSPNCLSTMGRGSSATGRAPPAAPRTAGSVLTGNREAILALSKLLRCSCSLQIQLQLVMATICDKLVTWYRALVLSNQNFGAPSSSSADPRSRRYGCGTGRERVLCQPITIGDYCVDGAAEAQITGRVVLAHLQVMEFLVGALQRRIKDNAPRMRGGDRRSSSSSEEGGLLGIIGDGVAGHLVEQLQGTREGAASLIRDWHDPSLDKIGI</sequence>
<evidence type="ECO:0000313" key="9">
    <source>
        <dbReference type="Proteomes" id="UP000235786"/>
    </source>
</evidence>
<reference evidence="8 9" key="1">
    <citation type="submission" date="2016-04" db="EMBL/GenBank/DDBJ databases">
        <title>A degradative enzymes factory behind the ericoid mycorrhizal symbiosis.</title>
        <authorList>
            <consortium name="DOE Joint Genome Institute"/>
            <person name="Martino E."/>
            <person name="Morin E."/>
            <person name="Grelet G."/>
            <person name="Kuo A."/>
            <person name="Kohler A."/>
            <person name="Daghino S."/>
            <person name="Barry K."/>
            <person name="Choi C."/>
            <person name="Cichocki N."/>
            <person name="Clum A."/>
            <person name="Copeland A."/>
            <person name="Hainaut M."/>
            <person name="Haridas S."/>
            <person name="Labutti K."/>
            <person name="Lindquist E."/>
            <person name="Lipzen A."/>
            <person name="Khouja H.-R."/>
            <person name="Murat C."/>
            <person name="Ohm R."/>
            <person name="Olson A."/>
            <person name="Spatafora J."/>
            <person name="Veneault-Fourrey C."/>
            <person name="Henrissat B."/>
            <person name="Grigoriev I."/>
            <person name="Martin F."/>
            <person name="Perotto S."/>
        </authorList>
    </citation>
    <scope>NUCLEOTIDE SEQUENCE [LARGE SCALE GENOMIC DNA]</scope>
    <source>
        <strain evidence="8 9">F</strain>
    </source>
</reference>
<dbReference type="InterPro" id="IPR013700">
    <property type="entry name" value="AflR"/>
</dbReference>
<evidence type="ECO:0000256" key="5">
    <source>
        <dbReference type="ARBA" id="ARBA00023242"/>
    </source>
</evidence>
<feature type="compositionally biased region" description="Low complexity" evidence="6">
    <location>
        <begin position="81"/>
        <end position="97"/>
    </location>
</feature>
<dbReference type="GO" id="GO:0006355">
    <property type="term" value="P:regulation of DNA-templated transcription"/>
    <property type="evidence" value="ECO:0007669"/>
    <property type="project" value="InterPro"/>
</dbReference>
<feature type="region of interest" description="Disordered" evidence="6">
    <location>
        <begin position="78"/>
        <end position="97"/>
    </location>
</feature>
<evidence type="ECO:0000256" key="4">
    <source>
        <dbReference type="ARBA" id="ARBA00023163"/>
    </source>
</evidence>
<name>A0A2J6QUA4_HYAVF</name>
<evidence type="ECO:0000256" key="2">
    <source>
        <dbReference type="ARBA" id="ARBA00023015"/>
    </source>
</evidence>
<organism evidence="8 9">
    <name type="scientific">Hyaloscypha variabilis (strain UAMH 11265 / GT02V1 / F)</name>
    <name type="common">Meliniomyces variabilis</name>
    <dbReference type="NCBI Taxonomy" id="1149755"/>
    <lineage>
        <taxon>Eukaryota</taxon>
        <taxon>Fungi</taxon>
        <taxon>Dikarya</taxon>
        <taxon>Ascomycota</taxon>
        <taxon>Pezizomycotina</taxon>
        <taxon>Leotiomycetes</taxon>
        <taxon>Helotiales</taxon>
        <taxon>Hyaloscyphaceae</taxon>
        <taxon>Hyaloscypha</taxon>
        <taxon>Hyaloscypha variabilis</taxon>
    </lineage>
</organism>
<proteinExistence type="predicted"/>
<keyword evidence="9" id="KW-1185">Reference proteome</keyword>
<keyword evidence="2" id="KW-0805">Transcription regulation</keyword>
<dbReference type="OrthoDB" id="2740448at2759"/>
<gene>
    <name evidence="8" type="ORF">L207DRAFT_593157</name>
</gene>
<evidence type="ECO:0000256" key="3">
    <source>
        <dbReference type="ARBA" id="ARBA00023125"/>
    </source>
</evidence>
<dbReference type="GO" id="GO:0003677">
    <property type="term" value="F:DNA binding"/>
    <property type="evidence" value="ECO:0007669"/>
    <property type="project" value="UniProtKB-KW"/>
</dbReference>
<dbReference type="GO" id="GO:0045122">
    <property type="term" value="P:aflatoxin biosynthetic process"/>
    <property type="evidence" value="ECO:0007669"/>
    <property type="project" value="InterPro"/>
</dbReference>
<protein>
    <recommendedName>
        <fullName evidence="7">Aflatoxin regulatory protein domain-containing protein</fullName>
    </recommendedName>
</protein>
<feature type="domain" description="Aflatoxin regulatory protein" evidence="7">
    <location>
        <begin position="54"/>
        <end position="154"/>
    </location>
</feature>
<dbReference type="GO" id="GO:0005634">
    <property type="term" value="C:nucleus"/>
    <property type="evidence" value="ECO:0007669"/>
    <property type="project" value="InterPro"/>
</dbReference>
<keyword evidence="4" id="KW-0804">Transcription</keyword>
<evidence type="ECO:0000313" key="8">
    <source>
        <dbReference type="EMBL" id="PMD29843.1"/>
    </source>
</evidence>
<dbReference type="EMBL" id="KZ613971">
    <property type="protein sequence ID" value="PMD29843.1"/>
    <property type="molecule type" value="Genomic_DNA"/>
</dbReference>
<dbReference type="GO" id="GO:0046872">
    <property type="term" value="F:metal ion binding"/>
    <property type="evidence" value="ECO:0007669"/>
    <property type="project" value="UniProtKB-KW"/>
</dbReference>
<dbReference type="Pfam" id="PF08493">
    <property type="entry name" value="AflR"/>
    <property type="match status" value="1"/>
</dbReference>